<protein>
    <submittedName>
        <fullName evidence="2">Uncharacterized protein</fullName>
    </submittedName>
</protein>
<evidence type="ECO:0000256" key="1">
    <source>
        <dbReference type="SAM" id="MobiDB-lite"/>
    </source>
</evidence>
<proteinExistence type="predicted"/>
<keyword evidence="3" id="KW-1185">Reference proteome</keyword>
<sequence>MIDNVTPGQTIRVKVVKHPTNASARKTLTRILSKDADVKREDDRLRKVRKTSAKHKQRGGRDWTSYTVKQRPVTGDIGDEGTIFASVDVIRDLGSVKRFVEVSQA</sequence>
<evidence type="ECO:0000313" key="2">
    <source>
        <dbReference type="EMBL" id="MFA9479873.1"/>
    </source>
</evidence>
<organism evidence="2 3">
    <name type="scientific">Natronomicrosphaera hydrolytica</name>
    <dbReference type="NCBI Taxonomy" id="3242702"/>
    <lineage>
        <taxon>Bacteria</taxon>
        <taxon>Pseudomonadati</taxon>
        <taxon>Planctomycetota</taxon>
        <taxon>Phycisphaerae</taxon>
        <taxon>Phycisphaerales</taxon>
        <taxon>Phycisphaeraceae</taxon>
        <taxon>Natronomicrosphaera</taxon>
    </lineage>
</organism>
<comment type="caution">
    <text evidence="2">The sequence shown here is derived from an EMBL/GenBank/DDBJ whole genome shotgun (WGS) entry which is preliminary data.</text>
</comment>
<reference evidence="2 3" key="1">
    <citation type="submission" date="2024-08" db="EMBL/GenBank/DDBJ databases">
        <title>Whole-genome sequencing of halo(alkali)philic microorganisms from hypersaline lakes.</title>
        <authorList>
            <person name="Sorokin D.Y."/>
            <person name="Merkel A.Y."/>
            <person name="Messina E."/>
            <person name="Yakimov M."/>
        </authorList>
    </citation>
    <scope>NUCLEOTIDE SEQUENCE [LARGE SCALE GENOMIC DNA]</scope>
    <source>
        <strain evidence="2 3">AB-hyl4</strain>
    </source>
</reference>
<gene>
    <name evidence="2" type="ORF">ACERK3_16440</name>
</gene>
<feature type="region of interest" description="Disordered" evidence="1">
    <location>
        <begin position="43"/>
        <end position="65"/>
    </location>
</feature>
<feature type="compositionally biased region" description="Basic residues" evidence="1">
    <location>
        <begin position="46"/>
        <end position="58"/>
    </location>
</feature>
<name>A0ABV4UBR7_9BACT</name>
<accession>A0ABV4UBR7</accession>
<dbReference type="RefSeq" id="WP_425346796.1">
    <property type="nucleotide sequence ID" value="NZ_JBGUBD010000012.1"/>
</dbReference>
<evidence type="ECO:0000313" key="3">
    <source>
        <dbReference type="Proteomes" id="UP001575105"/>
    </source>
</evidence>
<dbReference type="Proteomes" id="UP001575105">
    <property type="component" value="Unassembled WGS sequence"/>
</dbReference>
<dbReference type="EMBL" id="JBGUBD010000012">
    <property type="protein sequence ID" value="MFA9479873.1"/>
    <property type="molecule type" value="Genomic_DNA"/>
</dbReference>